<evidence type="ECO:0000313" key="2">
    <source>
        <dbReference type="Proteomes" id="UP000011750"/>
    </source>
</evidence>
<proteinExistence type="predicted"/>
<reference evidence="1 2" key="2">
    <citation type="journal article" date="2018" name="Hortic Res">
        <title>Improved Brassica rapa reference genome by single-molecule sequencing and chromosome conformation capture technologies.</title>
        <authorList>
            <person name="Zhang L."/>
            <person name="Cai X."/>
            <person name="Wu J."/>
            <person name="Liu M."/>
            <person name="Grob S."/>
            <person name="Cheng F."/>
            <person name="Liang J."/>
            <person name="Cai C."/>
            <person name="Liu Z."/>
            <person name="Liu B."/>
            <person name="Wang F."/>
            <person name="Li S."/>
            <person name="Liu F."/>
            <person name="Li X."/>
            <person name="Cheng L."/>
            <person name="Yang W."/>
            <person name="Li M.H."/>
            <person name="Grossniklaus U."/>
            <person name="Zheng H."/>
            <person name="Wang X."/>
        </authorList>
    </citation>
    <scope>NUCLEOTIDE SEQUENCE [LARGE SCALE GENOMIC DNA]</scope>
    <source>
        <strain evidence="1 2">cv. Chiifu-401-42</strain>
    </source>
</reference>
<dbReference type="InParanoid" id="M4F9N8"/>
<dbReference type="EnsemblPlants" id="Bra037801.1">
    <property type="protein sequence ID" value="Bra037801.1-P"/>
    <property type="gene ID" value="Bra037801"/>
</dbReference>
<dbReference type="HOGENOM" id="CLU_2725750_0_0_1"/>
<dbReference type="Gramene" id="Bra037801.1">
    <property type="protein sequence ID" value="Bra037801.1-P"/>
    <property type="gene ID" value="Bra037801"/>
</dbReference>
<protein>
    <submittedName>
        <fullName evidence="1">Uncharacterized protein</fullName>
    </submittedName>
</protein>
<keyword evidence="2" id="KW-1185">Reference proteome</keyword>
<dbReference type="Proteomes" id="UP000011750">
    <property type="component" value="Chromosome A09"/>
</dbReference>
<name>M4F9N8_BRACM</name>
<accession>M4F9N8</accession>
<reference evidence="1" key="3">
    <citation type="submission" date="2023-03" db="UniProtKB">
        <authorList>
            <consortium name="EnsemblPlants"/>
        </authorList>
    </citation>
    <scope>IDENTIFICATION</scope>
    <source>
        <strain evidence="1">cv. Chiifu-401-42</strain>
    </source>
</reference>
<organism evidence="1 2">
    <name type="scientific">Brassica campestris</name>
    <name type="common">Field mustard</name>
    <dbReference type="NCBI Taxonomy" id="3711"/>
    <lineage>
        <taxon>Eukaryota</taxon>
        <taxon>Viridiplantae</taxon>
        <taxon>Streptophyta</taxon>
        <taxon>Embryophyta</taxon>
        <taxon>Tracheophyta</taxon>
        <taxon>Spermatophyta</taxon>
        <taxon>Magnoliopsida</taxon>
        <taxon>eudicotyledons</taxon>
        <taxon>Gunneridae</taxon>
        <taxon>Pentapetalae</taxon>
        <taxon>rosids</taxon>
        <taxon>malvids</taxon>
        <taxon>Brassicales</taxon>
        <taxon>Brassicaceae</taxon>
        <taxon>Brassiceae</taxon>
        <taxon>Brassica</taxon>
    </lineage>
</organism>
<reference evidence="1 2" key="1">
    <citation type="journal article" date="2011" name="Nat. Genet.">
        <title>The genome of the mesopolyploid crop species Brassica rapa.</title>
        <authorList>
            <consortium name="Brassica rapa Genome Sequencing Project Consortium"/>
            <person name="Wang X."/>
            <person name="Wang H."/>
            <person name="Wang J."/>
            <person name="Sun R."/>
            <person name="Wu J."/>
            <person name="Liu S."/>
            <person name="Bai Y."/>
            <person name="Mun J.H."/>
            <person name="Bancroft I."/>
            <person name="Cheng F."/>
            <person name="Huang S."/>
            <person name="Li X."/>
            <person name="Hua W."/>
            <person name="Wang J."/>
            <person name="Wang X."/>
            <person name="Freeling M."/>
            <person name="Pires J.C."/>
            <person name="Paterson A.H."/>
            <person name="Chalhoub B."/>
            <person name="Wang B."/>
            <person name="Hayward A."/>
            <person name="Sharpe A.G."/>
            <person name="Park B.S."/>
            <person name="Weisshaar B."/>
            <person name="Liu B."/>
            <person name="Li B."/>
            <person name="Liu B."/>
            <person name="Tong C."/>
            <person name="Song C."/>
            <person name="Duran C."/>
            <person name="Peng C."/>
            <person name="Geng C."/>
            <person name="Koh C."/>
            <person name="Lin C."/>
            <person name="Edwards D."/>
            <person name="Mu D."/>
            <person name="Shen D."/>
            <person name="Soumpourou E."/>
            <person name="Li F."/>
            <person name="Fraser F."/>
            <person name="Conant G."/>
            <person name="Lassalle G."/>
            <person name="King G.J."/>
            <person name="Bonnema G."/>
            <person name="Tang H."/>
            <person name="Wang H."/>
            <person name="Belcram H."/>
            <person name="Zhou H."/>
            <person name="Hirakawa H."/>
            <person name="Abe H."/>
            <person name="Guo H."/>
            <person name="Wang H."/>
            <person name="Jin H."/>
            <person name="Parkin I.A."/>
            <person name="Batley J."/>
            <person name="Kim J.S."/>
            <person name="Just J."/>
            <person name="Li J."/>
            <person name="Xu J."/>
            <person name="Deng J."/>
            <person name="Kim J.A."/>
            <person name="Li J."/>
            <person name="Yu J."/>
            <person name="Meng J."/>
            <person name="Wang J."/>
            <person name="Min J."/>
            <person name="Poulain J."/>
            <person name="Wang J."/>
            <person name="Hatakeyama K."/>
            <person name="Wu K."/>
            <person name="Wang L."/>
            <person name="Fang L."/>
            <person name="Trick M."/>
            <person name="Links M.G."/>
            <person name="Zhao M."/>
            <person name="Jin M."/>
            <person name="Ramchiary N."/>
            <person name="Drou N."/>
            <person name="Berkman P.J."/>
            <person name="Cai Q."/>
            <person name="Huang Q."/>
            <person name="Li R."/>
            <person name="Tabata S."/>
            <person name="Cheng S."/>
            <person name="Zhang S."/>
            <person name="Zhang S."/>
            <person name="Huang S."/>
            <person name="Sato S."/>
            <person name="Sun S."/>
            <person name="Kwon S.J."/>
            <person name="Choi S.R."/>
            <person name="Lee T.H."/>
            <person name="Fan W."/>
            <person name="Zhao X."/>
            <person name="Tan X."/>
            <person name="Xu X."/>
            <person name="Wang Y."/>
            <person name="Qiu Y."/>
            <person name="Yin Y."/>
            <person name="Li Y."/>
            <person name="Du Y."/>
            <person name="Liao Y."/>
            <person name="Lim Y."/>
            <person name="Narusaka Y."/>
            <person name="Wang Y."/>
            <person name="Wang Z."/>
            <person name="Li Z."/>
            <person name="Wang Z."/>
            <person name="Xiong Z."/>
            <person name="Zhang Z."/>
        </authorList>
    </citation>
    <scope>NUCLEOTIDE SEQUENCE [LARGE SCALE GENOMIC DNA]</scope>
    <source>
        <strain evidence="1 2">cv. Chiifu-401-42</strain>
    </source>
</reference>
<evidence type="ECO:0000313" key="1">
    <source>
        <dbReference type="EnsemblPlants" id="Bra037801.1-P"/>
    </source>
</evidence>
<sequence length="72" mass="8409">MTLSSLSTPPRRLRDELTVISPHLSPSTRRLFAEIDDFRFINREWFDSDLRQAQLKPDTEPKLREALPALTD</sequence>
<dbReference type="AlphaFoldDB" id="M4F9N8"/>